<dbReference type="PROSITE" id="PS50994">
    <property type="entry name" value="INTEGRASE"/>
    <property type="match status" value="1"/>
</dbReference>
<dbReference type="InterPro" id="IPR012337">
    <property type="entry name" value="RNaseH-like_sf"/>
</dbReference>
<reference evidence="2 3" key="1">
    <citation type="journal article" date="2017" name="PLoS Biol.">
        <title>The sea cucumber genome provides insights into morphological evolution and visceral regeneration.</title>
        <authorList>
            <person name="Zhang X."/>
            <person name="Sun L."/>
            <person name="Yuan J."/>
            <person name="Sun Y."/>
            <person name="Gao Y."/>
            <person name="Zhang L."/>
            <person name="Li S."/>
            <person name="Dai H."/>
            <person name="Hamel J.F."/>
            <person name="Liu C."/>
            <person name="Yu Y."/>
            <person name="Liu S."/>
            <person name="Lin W."/>
            <person name="Guo K."/>
            <person name="Jin S."/>
            <person name="Xu P."/>
            <person name="Storey K.B."/>
            <person name="Huan P."/>
            <person name="Zhang T."/>
            <person name="Zhou Y."/>
            <person name="Zhang J."/>
            <person name="Lin C."/>
            <person name="Li X."/>
            <person name="Xing L."/>
            <person name="Huo D."/>
            <person name="Sun M."/>
            <person name="Wang L."/>
            <person name="Mercier A."/>
            <person name="Li F."/>
            <person name="Yang H."/>
            <person name="Xiang J."/>
        </authorList>
    </citation>
    <scope>NUCLEOTIDE SEQUENCE [LARGE SCALE GENOMIC DNA]</scope>
    <source>
        <strain evidence="2">Shaxun</strain>
        <tissue evidence="2">Muscle</tissue>
    </source>
</reference>
<dbReference type="Pfam" id="PF00665">
    <property type="entry name" value="rve"/>
    <property type="match status" value="1"/>
</dbReference>
<accession>A0A2G8JPE8</accession>
<organism evidence="2 3">
    <name type="scientific">Stichopus japonicus</name>
    <name type="common">Sea cucumber</name>
    <dbReference type="NCBI Taxonomy" id="307972"/>
    <lineage>
        <taxon>Eukaryota</taxon>
        <taxon>Metazoa</taxon>
        <taxon>Echinodermata</taxon>
        <taxon>Eleutherozoa</taxon>
        <taxon>Echinozoa</taxon>
        <taxon>Holothuroidea</taxon>
        <taxon>Aspidochirotacea</taxon>
        <taxon>Aspidochirotida</taxon>
        <taxon>Stichopodidae</taxon>
        <taxon>Apostichopus</taxon>
    </lineage>
</organism>
<dbReference type="Gene3D" id="1.10.340.70">
    <property type="match status" value="1"/>
</dbReference>
<evidence type="ECO:0000313" key="3">
    <source>
        <dbReference type="Proteomes" id="UP000230750"/>
    </source>
</evidence>
<keyword evidence="3" id="KW-1185">Reference proteome</keyword>
<feature type="domain" description="Integrase catalytic" evidence="1">
    <location>
        <begin position="42"/>
        <end position="163"/>
    </location>
</feature>
<dbReference type="Gene3D" id="3.30.420.10">
    <property type="entry name" value="Ribonuclease H-like superfamily/Ribonuclease H"/>
    <property type="match status" value="1"/>
</dbReference>
<dbReference type="InterPro" id="IPR041588">
    <property type="entry name" value="Integrase_H2C2"/>
</dbReference>
<dbReference type="SUPFAM" id="SSF53098">
    <property type="entry name" value="Ribonuclease H-like"/>
    <property type="match status" value="1"/>
</dbReference>
<dbReference type="Pfam" id="PF17921">
    <property type="entry name" value="Integrase_H2C2"/>
    <property type="match status" value="1"/>
</dbReference>
<sequence length="163" mass="18390">MSDFTWPGMQADVTRYCQSCDVCQRTLPKGRVTKVPLGSMPLIEEPFQRVAVDLVGPIKPATERGHRYILVLVDYATRYPEAVPMKTIEAESVAEELLGIYSRLGFPKEVLTDQGSQFVSGVMKEVSRLLSIRRLTTTPYHAMCNGLVEKFKHIESNVKEDVR</sequence>
<dbReference type="PANTHER" id="PTHR37984">
    <property type="entry name" value="PROTEIN CBG26694"/>
    <property type="match status" value="1"/>
</dbReference>
<name>A0A2G8JPE8_STIJA</name>
<dbReference type="AlphaFoldDB" id="A0A2G8JPE8"/>
<dbReference type="GO" id="GO:0003676">
    <property type="term" value="F:nucleic acid binding"/>
    <property type="evidence" value="ECO:0007669"/>
    <property type="project" value="InterPro"/>
</dbReference>
<comment type="caution">
    <text evidence="2">The sequence shown here is derived from an EMBL/GenBank/DDBJ whole genome shotgun (WGS) entry which is preliminary data.</text>
</comment>
<dbReference type="EMBL" id="MRZV01001472">
    <property type="protein sequence ID" value="PIK37646.1"/>
    <property type="molecule type" value="Genomic_DNA"/>
</dbReference>
<dbReference type="InterPro" id="IPR001584">
    <property type="entry name" value="Integrase_cat-core"/>
</dbReference>
<protein>
    <recommendedName>
        <fullName evidence="1">Integrase catalytic domain-containing protein</fullName>
    </recommendedName>
</protein>
<dbReference type="Proteomes" id="UP000230750">
    <property type="component" value="Unassembled WGS sequence"/>
</dbReference>
<dbReference type="PANTHER" id="PTHR37984:SF15">
    <property type="entry name" value="INTEGRASE CATALYTIC DOMAIN-CONTAINING PROTEIN"/>
    <property type="match status" value="1"/>
</dbReference>
<dbReference type="OrthoDB" id="10047206at2759"/>
<dbReference type="InterPro" id="IPR036397">
    <property type="entry name" value="RNaseH_sf"/>
</dbReference>
<gene>
    <name evidence="2" type="ORF">BSL78_25517</name>
</gene>
<evidence type="ECO:0000259" key="1">
    <source>
        <dbReference type="PROSITE" id="PS50994"/>
    </source>
</evidence>
<evidence type="ECO:0000313" key="2">
    <source>
        <dbReference type="EMBL" id="PIK37646.1"/>
    </source>
</evidence>
<dbReference type="GO" id="GO:0015074">
    <property type="term" value="P:DNA integration"/>
    <property type="evidence" value="ECO:0007669"/>
    <property type="project" value="InterPro"/>
</dbReference>
<proteinExistence type="predicted"/>
<dbReference type="InterPro" id="IPR050951">
    <property type="entry name" value="Retrovirus_Pol_polyprotein"/>
</dbReference>